<evidence type="ECO:0008006" key="5">
    <source>
        <dbReference type="Google" id="ProtNLM"/>
    </source>
</evidence>
<dbReference type="PANTHER" id="PTHR13748:SF59">
    <property type="entry name" value="COBW C-TERMINAL DOMAIN-CONTAINING PROTEIN"/>
    <property type="match status" value="1"/>
</dbReference>
<dbReference type="SUPFAM" id="SSF90002">
    <property type="entry name" value="Hypothetical protein YjiA, C-terminal domain"/>
    <property type="match status" value="1"/>
</dbReference>
<proteinExistence type="predicted"/>
<feature type="domain" description="CobW C-terminal" evidence="3">
    <location>
        <begin position="336"/>
        <end position="402"/>
    </location>
</feature>
<sequence length="555" mass="61150">MSEVRKDAIVVGSLGVLAGLVALYQWKQNMSTKGCRRYPTYSEEPEGDGSLTREISFLTRERSHKDGLDHFVKMKARSIPITLLCGKLGSGKTTMVKNIISSIRDFNLGVIINDFAELNVDSNMVKEKVEQTAKGAANSPEVVELSNGCVCCSLQDGLISAVETMVNQTRGKVDYIVVETSGLTDPVEMVRIIENEIGVNVRLDAVVYLMDADNWQDAINDIVELQHADVVVLNKIDLLADKPGLVKEIVEKLQGRTNGVVTSSTYANVPLERLMDVVQVEPEREAFGRMVRGQEQRKQLSGYTIPEEGGNLVRRSSGVTHDIGPNLHENLDESWQSFVFKSNKPFSLDLFQQNVLNSELCGKLARLKGTVWFAETRHEKQTLQISGKLRFDVVPCGRWIMTPNIAVAGVVRGDESDVEKLKAAFESALFIEFKPPSSELVARIKDSGNFDLVKTPSPGGLALRLTGKKKYGFEETTLRVRFGVYLSEVNTTFRKAINSESGPVIALPTTLEDGESAVVIAGCLNPEEACTMLYLAAEATFGSEFQQKVRLCACD</sequence>
<keyword evidence="1" id="KW-1133">Transmembrane helix</keyword>
<evidence type="ECO:0000313" key="4">
    <source>
        <dbReference type="EMBL" id="CAD9675041.1"/>
    </source>
</evidence>
<reference evidence="4" key="1">
    <citation type="submission" date="2021-01" db="EMBL/GenBank/DDBJ databases">
        <authorList>
            <person name="Corre E."/>
            <person name="Pelletier E."/>
            <person name="Niang G."/>
            <person name="Scheremetjew M."/>
            <person name="Finn R."/>
            <person name="Kale V."/>
            <person name="Holt S."/>
            <person name="Cochrane G."/>
            <person name="Meng A."/>
            <person name="Brown T."/>
            <person name="Cohen L."/>
        </authorList>
    </citation>
    <scope>NUCLEOTIDE SEQUENCE</scope>
    <source>
        <strain evidence="4">NY070348D</strain>
    </source>
</reference>
<accession>A0A7S2RM37</accession>
<dbReference type="InterPro" id="IPR011629">
    <property type="entry name" value="CobW-like_C"/>
</dbReference>
<dbReference type="EMBL" id="HBHK01007962">
    <property type="protein sequence ID" value="CAD9675041.1"/>
    <property type="molecule type" value="Transcribed_RNA"/>
</dbReference>
<feature type="transmembrane region" description="Helical" evidence="1">
    <location>
        <begin position="7"/>
        <end position="26"/>
    </location>
</feature>
<dbReference type="PANTHER" id="PTHR13748">
    <property type="entry name" value="COBW-RELATED"/>
    <property type="match status" value="1"/>
</dbReference>
<dbReference type="Gene3D" id="3.40.50.300">
    <property type="entry name" value="P-loop containing nucleotide triphosphate hydrolases"/>
    <property type="match status" value="1"/>
</dbReference>
<dbReference type="Pfam" id="PF07683">
    <property type="entry name" value="CobW_C"/>
    <property type="match status" value="1"/>
</dbReference>
<feature type="domain" description="CobW/HypB/UreG nucleotide-binding" evidence="2">
    <location>
        <begin position="80"/>
        <end position="253"/>
    </location>
</feature>
<protein>
    <recommendedName>
        <fullName evidence="5">CobW C-terminal domain-containing protein</fullName>
    </recommendedName>
</protein>
<dbReference type="CDD" id="cd03112">
    <property type="entry name" value="CobW-like"/>
    <property type="match status" value="1"/>
</dbReference>
<dbReference type="InterPro" id="IPR027417">
    <property type="entry name" value="P-loop_NTPase"/>
</dbReference>
<organism evidence="4">
    <name type="scientific">Mucochytrium quahogii</name>
    <dbReference type="NCBI Taxonomy" id="96639"/>
    <lineage>
        <taxon>Eukaryota</taxon>
        <taxon>Sar</taxon>
        <taxon>Stramenopiles</taxon>
        <taxon>Bigyra</taxon>
        <taxon>Labyrinthulomycetes</taxon>
        <taxon>Thraustochytrida</taxon>
        <taxon>Thraustochytriidae</taxon>
        <taxon>Mucochytrium</taxon>
    </lineage>
</organism>
<evidence type="ECO:0000259" key="3">
    <source>
        <dbReference type="Pfam" id="PF07683"/>
    </source>
</evidence>
<evidence type="ECO:0000259" key="2">
    <source>
        <dbReference type="Pfam" id="PF02492"/>
    </source>
</evidence>
<dbReference type="InterPro" id="IPR051316">
    <property type="entry name" value="Zinc-reg_GTPase_activator"/>
</dbReference>
<dbReference type="InterPro" id="IPR003495">
    <property type="entry name" value="CobW/HypB/UreG_nucleotide-bd"/>
</dbReference>
<evidence type="ECO:0000256" key="1">
    <source>
        <dbReference type="SAM" id="Phobius"/>
    </source>
</evidence>
<name>A0A7S2RM37_9STRA</name>
<dbReference type="Pfam" id="PF02492">
    <property type="entry name" value="cobW"/>
    <property type="match status" value="1"/>
</dbReference>
<gene>
    <name evidence="4" type="ORF">QSP1433_LOCUS4917</name>
</gene>
<keyword evidence="1" id="KW-0472">Membrane</keyword>
<keyword evidence="1" id="KW-0812">Transmembrane</keyword>
<dbReference type="SUPFAM" id="SSF52540">
    <property type="entry name" value="P-loop containing nucleoside triphosphate hydrolases"/>
    <property type="match status" value="1"/>
</dbReference>
<dbReference type="AlphaFoldDB" id="A0A7S2RM37"/>